<evidence type="ECO:0000313" key="3">
    <source>
        <dbReference type="Proteomes" id="UP001189429"/>
    </source>
</evidence>
<keyword evidence="1" id="KW-0812">Transmembrane</keyword>
<feature type="transmembrane region" description="Helical" evidence="1">
    <location>
        <begin position="111"/>
        <end position="132"/>
    </location>
</feature>
<name>A0ABN9UC61_9DINO</name>
<evidence type="ECO:0000256" key="1">
    <source>
        <dbReference type="SAM" id="Phobius"/>
    </source>
</evidence>
<proteinExistence type="predicted"/>
<keyword evidence="3" id="KW-1185">Reference proteome</keyword>
<gene>
    <name evidence="2" type="ORF">PCOR1329_LOCUS46757</name>
</gene>
<feature type="transmembrane region" description="Helical" evidence="1">
    <location>
        <begin position="20"/>
        <end position="38"/>
    </location>
</feature>
<evidence type="ECO:0000313" key="2">
    <source>
        <dbReference type="EMBL" id="CAK0856350.1"/>
    </source>
</evidence>
<reference evidence="2" key="1">
    <citation type="submission" date="2023-10" db="EMBL/GenBank/DDBJ databases">
        <authorList>
            <person name="Chen Y."/>
            <person name="Shah S."/>
            <person name="Dougan E. K."/>
            <person name="Thang M."/>
            <person name="Chan C."/>
        </authorList>
    </citation>
    <scope>NUCLEOTIDE SEQUENCE [LARGE SCALE GENOMIC DNA]</scope>
</reference>
<organism evidence="2 3">
    <name type="scientific">Prorocentrum cordatum</name>
    <dbReference type="NCBI Taxonomy" id="2364126"/>
    <lineage>
        <taxon>Eukaryota</taxon>
        <taxon>Sar</taxon>
        <taxon>Alveolata</taxon>
        <taxon>Dinophyceae</taxon>
        <taxon>Prorocentrales</taxon>
        <taxon>Prorocentraceae</taxon>
        <taxon>Prorocentrum</taxon>
    </lineage>
</organism>
<keyword evidence="1" id="KW-1133">Transmembrane helix</keyword>
<dbReference type="Proteomes" id="UP001189429">
    <property type="component" value="Unassembled WGS sequence"/>
</dbReference>
<protein>
    <submittedName>
        <fullName evidence="2">Uncharacterized protein</fullName>
    </submittedName>
</protein>
<sequence length="237" mass="26660">MESFGIIPADPPSHADSEGVLHPFYGTLVCLPVAVLMWDRLHNSSERQPDLETSRRALLLMVAAIGSAELYHVWVGYVSVWTVWVILVCSVWGFIDAVLRYPIVYDPGSFFVIKQCVLLCLKVVCMACGLEALDKDGILRLLTLFVANATFPLLYTLALPISDDPADQQLAAYDAVNVDIVLRVLEFTKSRRRKEDACIMRTKCVHKYVPTIVNYFLPTCRSQPSPFGETSHRRRLV</sequence>
<dbReference type="EMBL" id="CAUYUJ010015624">
    <property type="protein sequence ID" value="CAK0856350.1"/>
    <property type="molecule type" value="Genomic_DNA"/>
</dbReference>
<feature type="transmembrane region" description="Helical" evidence="1">
    <location>
        <begin position="138"/>
        <end position="159"/>
    </location>
</feature>
<accession>A0ABN9UC61</accession>
<comment type="caution">
    <text evidence="2">The sequence shown here is derived from an EMBL/GenBank/DDBJ whole genome shotgun (WGS) entry which is preliminary data.</text>
</comment>
<keyword evidence="1" id="KW-0472">Membrane</keyword>
<feature type="transmembrane region" description="Helical" evidence="1">
    <location>
        <begin position="81"/>
        <end position="99"/>
    </location>
</feature>